<dbReference type="PANTHER" id="PTHR46323">
    <property type="entry name" value="BETA-GALACTOSIDASE"/>
    <property type="match status" value="1"/>
</dbReference>
<dbReference type="InterPro" id="IPR023232">
    <property type="entry name" value="Glyco_hydro_2_AS"/>
</dbReference>
<evidence type="ECO:0000256" key="8">
    <source>
        <dbReference type="RuleBase" id="RU361154"/>
    </source>
</evidence>
<dbReference type="Pfam" id="PF02837">
    <property type="entry name" value="Glyco_hydro_2_N"/>
    <property type="match status" value="1"/>
</dbReference>
<comment type="caution">
    <text evidence="10">The sequence shown here is derived from an EMBL/GenBank/DDBJ whole genome shotgun (WGS) entry which is preliminary data.</text>
</comment>
<keyword evidence="5 8" id="KW-0378">Hydrolase</keyword>
<dbReference type="Gene3D" id="2.70.98.10">
    <property type="match status" value="1"/>
</dbReference>
<dbReference type="InterPro" id="IPR006104">
    <property type="entry name" value="Glyco_hydro_2_N"/>
</dbReference>
<proteinExistence type="inferred from homology"/>
<dbReference type="GO" id="GO:0004565">
    <property type="term" value="F:beta-galactosidase activity"/>
    <property type="evidence" value="ECO:0007669"/>
    <property type="project" value="UniProtKB-EC"/>
</dbReference>
<evidence type="ECO:0000256" key="1">
    <source>
        <dbReference type="ARBA" id="ARBA00001412"/>
    </source>
</evidence>
<dbReference type="Gene3D" id="3.20.20.80">
    <property type="entry name" value="Glycosidases"/>
    <property type="match status" value="1"/>
</dbReference>
<dbReference type="InterPro" id="IPR032312">
    <property type="entry name" value="LacZ_4"/>
</dbReference>
<dbReference type="InterPro" id="IPR013783">
    <property type="entry name" value="Ig-like_fold"/>
</dbReference>
<dbReference type="SUPFAM" id="SSF51445">
    <property type="entry name" value="(Trans)glycosidases"/>
    <property type="match status" value="1"/>
</dbReference>
<dbReference type="SUPFAM" id="SSF49785">
    <property type="entry name" value="Galactose-binding domain-like"/>
    <property type="match status" value="1"/>
</dbReference>
<dbReference type="Gene3D" id="2.60.40.10">
    <property type="entry name" value="Immunoglobulins"/>
    <property type="match status" value="2"/>
</dbReference>
<dbReference type="InterPro" id="IPR006101">
    <property type="entry name" value="Glyco_hydro_2"/>
</dbReference>
<accession>A0A419SYI1</accession>
<comment type="similarity">
    <text evidence="2 8">Belongs to the glycosyl hydrolase 2 family.</text>
</comment>
<dbReference type="InterPro" id="IPR006102">
    <property type="entry name" value="Ig-like_GH2"/>
</dbReference>
<protein>
    <recommendedName>
        <fullName evidence="4 8">Beta-galactosidase</fullName>
        <ecNumber evidence="3 8">3.2.1.23</ecNumber>
    </recommendedName>
    <alternativeName>
        <fullName evidence="7 8">Lactase</fullName>
    </alternativeName>
</protein>
<dbReference type="Pfam" id="PF02929">
    <property type="entry name" value="Bgal_small_N"/>
    <property type="match status" value="1"/>
</dbReference>
<keyword evidence="11" id="KW-1185">Reference proteome</keyword>
<feature type="domain" description="Beta galactosidase small chain/" evidence="9">
    <location>
        <begin position="758"/>
        <end position="1029"/>
    </location>
</feature>
<evidence type="ECO:0000256" key="4">
    <source>
        <dbReference type="ARBA" id="ARBA00013303"/>
    </source>
</evidence>
<dbReference type="PRINTS" id="PR00132">
    <property type="entry name" value="GLHYDRLASE2"/>
</dbReference>
<dbReference type="InterPro" id="IPR017853">
    <property type="entry name" value="GH"/>
</dbReference>
<sequence>MSRDWENQYVTQKNRYPIHSPYGAYETVEQALECNRSVSKYVQSLNGMWRFMLSESPFKVPEGFQNIDYVDTDWDMIPVPSNWEIHGYGKPVYTNMLYPFEREGADSHFELEIAKEQVELNAPYVPEKNLTGCYRTTFEIPDYYEGKDILIEFGGVESCFYLYVNGIEIGYSQDSKLDASFDITQAVKKGTNVLAVKVLQFCDGTYLEDQDYWHLSGIYRDVRICVKAKQRIFDYKIETLFENGNFKESELKITLVPNNTVRGYGESFVKLSLYNAKKELVTTLQSEPYAKCGFYLMPKFTAVTSVKVMEPNLWSAEDPYLYTLVMETIDGAGNITDIESSKVGFRKIEILKDGVLYINGKRLIVRGVNLHEFCPETGRYITDEYMRKQIICMKQLNFNAVRNSHYPHVNQWYDLCNELGIYLVDETNLETHGYGGQLSSSPEWTAAYMERATRMVLRDKNHPSIILWSLGNESGYGMNHAAMYGWIKEYDKTRYVQYESFNPGSNITDINVPMYPSKDWIERKMSDMTDLRPFIMCEYAYAKSNSNGNFMDFGELVDKYSRFQGGFIWDFQDKALTQRKEDGARKYVYGGAFHEAIVDPVEDMCLNGVVLPDLTWKPAANEIKNCQSPVKIINYVHPHYGSEYMMIKNNYQFMNLSHLRFTWELECEGNIIEQGELKQYLTAAGEMELLELPMTQNKIYGEAYLNIKAALRENTAYAEAGYVIYTSQFPMEHSVFTKKESNISGEKIAMKEVEDEIIITGLNTEICFNKQTCTFQKVVLKGKVRMTGGKDNFYRPVTGIDEGTKDSGRNYASEWKQEGLNNLIINVSSVKTAVTDSQVFIFTEVCYQDGKLKVSSQYRIGSEGIEINKTVVNNCSSKTIPRIGLTFVLPADNNHITWFGRGPWENYCDRKTSAMIRCYSSTLSEQYTPYIKPVECGGKEDVRYLTVGNREGHGLYVSGAEPFHFDIHDYSIAACDAAAYEDEILKDYKIYLNLDYKHAGVGGDNGWTKNIHPEYCIGKGFYHYQFVIEAI</sequence>
<evidence type="ECO:0000313" key="11">
    <source>
        <dbReference type="Proteomes" id="UP000284277"/>
    </source>
</evidence>
<comment type="catalytic activity">
    <reaction evidence="1 8">
        <text>Hydrolysis of terminal non-reducing beta-D-galactose residues in beta-D-galactosides.</text>
        <dbReference type="EC" id="3.2.1.23"/>
    </reaction>
</comment>
<keyword evidence="6 8" id="KW-0326">Glycosidase</keyword>
<dbReference type="InterPro" id="IPR004199">
    <property type="entry name" value="B-gal_small/dom_5"/>
</dbReference>
<dbReference type="AlphaFoldDB" id="A0A419SYI1"/>
<evidence type="ECO:0000256" key="5">
    <source>
        <dbReference type="ARBA" id="ARBA00022801"/>
    </source>
</evidence>
<dbReference type="Gene3D" id="2.60.120.260">
    <property type="entry name" value="Galactose-binding domain-like"/>
    <property type="match status" value="1"/>
</dbReference>
<dbReference type="InterPro" id="IPR036156">
    <property type="entry name" value="Beta-gal/glucu_dom_sf"/>
</dbReference>
<evidence type="ECO:0000256" key="2">
    <source>
        <dbReference type="ARBA" id="ARBA00007401"/>
    </source>
</evidence>
<name>A0A419SYI1_9FIRM</name>
<dbReference type="PROSITE" id="PS00608">
    <property type="entry name" value="GLYCOSYL_HYDROL_F2_2"/>
    <property type="match status" value="1"/>
</dbReference>
<dbReference type="SMART" id="SM01038">
    <property type="entry name" value="Bgal_small_N"/>
    <property type="match status" value="1"/>
</dbReference>
<dbReference type="InterPro" id="IPR023230">
    <property type="entry name" value="Glyco_hydro_2_CS"/>
</dbReference>
<dbReference type="OrthoDB" id="9762066at2"/>
<dbReference type="Proteomes" id="UP000284277">
    <property type="component" value="Unassembled WGS sequence"/>
</dbReference>
<dbReference type="Pfam" id="PF00703">
    <property type="entry name" value="Glyco_hydro_2"/>
    <property type="match status" value="1"/>
</dbReference>
<dbReference type="RefSeq" id="WP_120197787.1">
    <property type="nucleotide sequence ID" value="NZ_MCIA01000031.1"/>
</dbReference>
<dbReference type="InterPro" id="IPR011013">
    <property type="entry name" value="Gal_mutarotase_sf_dom"/>
</dbReference>
<dbReference type="PANTHER" id="PTHR46323:SF2">
    <property type="entry name" value="BETA-GALACTOSIDASE"/>
    <property type="match status" value="1"/>
</dbReference>
<dbReference type="EC" id="3.2.1.23" evidence="3 8"/>
<dbReference type="InterPro" id="IPR014718">
    <property type="entry name" value="GH-type_carb-bd"/>
</dbReference>
<dbReference type="SUPFAM" id="SSF74650">
    <property type="entry name" value="Galactose mutarotase-like"/>
    <property type="match status" value="1"/>
</dbReference>
<evidence type="ECO:0000256" key="3">
    <source>
        <dbReference type="ARBA" id="ARBA00012756"/>
    </source>
</evidence>
<dbReference type="InterPro" id="IPR008979">
    <property type="entry name" value="Galactose-bd-like_sf"/>
</dbReference>
<evidence type="ECO:0000259" key="9">
    <source>
        <dbReference type="SMART" id="SM01038"/>
    </source>
</evidence>
<gene>
    <name evidence="10" type="ORF">BET01_06630</name>
</gene>
<organism evidence="10 11">
    <name type="scientific">Lacrimispora algidixylanolytica</name>
    <dbReference type="NCBI Taxonomy" id="94868"/>
    <lineage>
        <taxon>Bacteria</taxon>
        <taxon>Bacillati</taxon>
        <taxon>Bacillota</taxon>
        <taxon>Clostridia</taxon>
        <taxon>Lachnospirales</taxon>
        <taxon>Lachnospiraceae</taxon>
        <taxon>Lacrimispora</taxon>
    </lineage>
</organism>
<evidence type="ECO:0000313" key="10">
    <source>
        <dbReference type="EMBL" id="RKD30265.1"/>
    </source>
</evidence>
<dbReference type="GO" id="GO:0005990">
    <property type="term" value="P:lactose catabolic process"/>
    <property type="evidence" value="ECO:0007669"/>
    <property type="project" value="TreeGrafter"/>
</dbReference>
<dbReference type="GO" id="GO:0030246">
    <property type="term" value="F:carbohydrate binding"/>
    <property type="evidence" value="ECO:0007669"/>
    <property type="project" value="InterPro"/>
</dbReference>
<dbReference type="PROSITE" id="PS00719">
    <property type="entry name" value="GLYCOSYL_HYDROL_F2_1"/>
    <property type="match status" value="1"/>
</dbReference>
<evidence type="ECO:0000256" key="6">
    <source>
        <dbReference type="ARBA" id="ARBA00023295"/>
    </source>
</evidence>
<reference evidence="10 11" key="1">
    <citation type="submission" date="2016-08" db="EMBL/GenBank/DDBJ databases">
        <title>A new outlook on sporulation: Clostridium algidixylanolyticum.</title>
        <authorList>
            <person name="Poppleton D.I."/>
            <person name="Gribaldo S."/>
        </authorList>
    </citation>
    <scope>NUCLEOTIDE SEQUENCE [LARGE SCALE GENOMIC DNA]</scope>
    <source>
        <strain evidence="10 11">SPL73</strain>
    </source>
</reference>
<dbReference type="SUPFAM" id="SSF49303">
    <property type="entry name" value="beta-Galactosidase/glucuronidase domain"/>
    <property type="match status" value="2"/>
</dbReference>
<dbReference type="Pfam" id="PF16353">
    <property type="entry name" value="LacZ_4"/>
    <property type="match status" value="1"/>
</dbReference>
<dbReference type="InterPro" id="IPR050347">
    <property type="entry name" value="Bact_Beta-galactosidase"/>
</dbReference>
<dbReference type="EMBL" id="MCIA01000031">
    <property type="protein sequence ID" value="RKD30265.1"/>
    <property type="molecule type" value="Genomic_DNA"/>
</dbReference>
<dbReference type="GO" id="GO:0009341">
    <property type="term" value="C:beta-galactosidase complex"/>
    <property type="evidence" value="ECO:0007669"/>
    <property type="project" value="InterPro"/>
</dbReference>
<dbReference type="Pfam" id="PF02836">
    <property type="entry name" value="Glyco_hydro_2_C"/>
    <property type="match status" value="1"/>
</dbReference>
<dbReference type="InterPro" id="IPR006103">
    <property type="entry name" value="Glyco_hydro_2_cat"/>
</dbReference>
<evidence type="ECO:0000256" key="7">
    <source>
        <dbReference type="ARBA" id="ARBA00032230"/>
    </source>
</evidence>